<dbReference type="SUPFAM" id="SSF103473">
    <property type="entry name" value="MFS general substrate transporter"/>
    <property type="match status" value="1"/>
</dbReference>
<accession>A0A919IT87</accession>
<feature type="transmembrane region" description="Helical" evidence="6">
    <location>
        <begin position="115"/>
        <end position="135"/>
    </location>
</feature>
<dbReference type="InterPro" id="IPR001958">
    <property type="entry name" value="Tet-R_TetA/multi-R_MdtG-like"/>
</dbReference>
<dbReference type="RefSeq" id="WP_203751041.1">
    <property type="nucleotide sequence ID" value="NZ_BAAAUC010000036.1"/>
</dbReference>
<evidence type="ECO:0000256" key="4">
    <source>
        <dbReference type="ARBA" id="ARBA00022989"/>
    </source>
</evidence>
<dbReference type="PROSITE" id="PS50850">
    <property type="entry name" value="MFS"/>
    <property type="match status" value="1"/>
</dbReference>
<keyword evidence="9" id="KW-1185">Reference proteome</keyword>
<dbReference type="Gene3D" id="1.20.1250.20">
    <property type="entry name" value="MFS general substrate transporter like domains"/>
    <property type="match status" value="1"/>
</dbReference>
<dbReference type="EMBL" id="BOMH01000058">
    <property type="protein sequence ID" value="GID69178.1"/>
    <property type="molecule type" value="Genomic_DNA"/>
</dbReference>
<sequence length="489" mass="50793">MPRLYQATPGHQETPPRRTAPRVTFTVLAAAAAAFALMQSLVTPVLPTIQQDLHTTTGTVTWVLTAWLLAASVATPLMGRIADMIGKDRTLLVALGAIALGCLLAAIAPNVTVLIVARVVQGLGAAVFPVSFGIIRDIYPPNRVSSAIGILAAVIASGSGLGIVLAGPIVGWLDWRWLFWIPMVAVTLVAVAAWRVVPPSPTGVRGRINWLSAVLLAGWLVALLLPLSKGATWGWANGRTLGLFALALVFFAGWMATELRSAEPLIDMRMMRLPAVWTTNLVSMLFGAAMFGVFAFLPQLMQVPASTGYGFGASVTGAGLLMLPMMVTMAVFGSVSGPLTRWVSNKVQLLIGAGLGTLSALSLALAHDSRAMVAVTGAVFGVGLGLLYSSMINLIVQSVPMNQTGVASGMNTNIRTIGASIGTAVVSSVVTGHTGPQGLPAESGYTEAFLLLAVASALAFLVALLVPAGRRKAAPETPVALPELTPVEV</sequence>
<feature type="transmembrane region" description="Helical" evidence="6">
    <location>
        <begin position="59"/>
        <end position="79"/>
    </location>
</feature>
<dbReference type="GO" id="GO:0005886">
    <property type="term" value="C:plasma membrane"/>
    <property type="evidence" value="ECO:0007669"/>
    <property type="project" value="UniProtKB-SubCell"/>
</dbReference>
<protein>
    <submittedName>
        <fullName evidence="8">MFS transporter</fullName>
    </submittedName>
</protein>
<feature type="domain" description="Major facilitator superfamily (MFS) profile" evidence="7">
    <location>
        <begin position="24"/>
        <end position="471"/>
    </location>
</feature>
<dbReference type="GO" id="GO:0022857">
    <property type="term" value="F:transmembrane transporter activity"/>
    <property type="evidence" value="ECO:0007669"/>
    <property type="project" value="InterPro"/>
</dbReference>
<feature type="transmembrane region" description="Helical" evidence="6">
    <location>
        <begin position="417"/>
        <end position="436"/>
    </location>
</feature>
<reference evidence="8" key="1">
    <citation type="submission" date="2021-01" db="EMBL/GenBank/DDBJ databases">
        <title>Whole genome shotgun sequence of Actinoplanes cyaneus NBRC 14990.</title>
        <authorList>
            <person name="Komaki H."/>
            <person name="Tamura T."/>
        </authorList>
    </citation>
    <scope>NUCLEOTIDE SEQUENCE</scope>
    <source>
        <strain evidence="8">NBRC 14990</strain>
    </source>
</reference>
<evidence type="ECO:0000259" key="7">
    <source>
        <dbReference type="PROSITE" id="PS50850"/>
    </source>
</evidence>
<comment type="subcellular location">
    <subcellularLocation>
        <location evidence="1">Cell membrane</location>
        <topology evidence="1">Multi-pass membrane protein</topology>
    </subcellularLocation>
</comment>
<evidence type="ECO:0000256" key="1">
    <source>
        <dbReference type="ARBA" id="ARBA00004651"/>
    </source>
</evidence>
<feature type="transmembrane region" description="Helical" evidence="6">
    <location>
        <begin position="177"/>
        <end position="196"/>
    </location>
</feature>
<keyword evidence="2" id="KW-0813">Transport</keyword>
<feature type="transmembrane region" description="Helical" evidence="6">
    <location>
        <begin position="448"/>
        <end position="466"/>
    </location>
</feature>
<dbReference type="Proteomes" id="UP000619479">
    <property type="component" value="Unassembled WGS sequence"/>
</dbReference>
<evidence type="ECO:0000256" key="6">
    <source>
        <dbReference type="SAM" id="Phobius"/>
    </source>
</evidence>
<evidence type="ECO:0000313" key="9">
    <source>
        <dbReference type="Proteomes" id="UP000619479"/>
    </source>
</evidence>
<name>A0A919IT87_9ACTN</name>
<dbReference type="AlphaFoldDB" id="A0A919IT87"/>
<feature type="transmembrane region" description="Helical" evidence="6">
    <location>
        <begin position="147"/>
        <end position="171"/>
    </location>
</feature>
<feature type="transmembrane region" description="Helical" evidence="6">
    <location>
        <begin position="309"/>
        <end position="335"/>
    </location>
</feature>
<dbReference type="InterPro" id="IPR011701">
    <property type="entry name" value="MFS"/>
</dbReference>
<keyword evidence="4 6" id="KW-1133">Transmembrane helix</keyword>
<feature type="transmembrane region" description="Helical" evidence="6">
    <location>
        <begin position="347"/>
        <end position="366"/>
    </location>
</feature>
<proteinExistence type="predicted"/>
<dbReference type="PANTHER" id="PTHR42718">
    <property type="entry name" value="MAJOR FACILITATOR SUPERFAMILY MULTIDRUG TRANSPORTER MFSC"/>
    <property type="match status" value="1"/>
</dbReference>
<feature type="transmembrane region" description="Helical" evidence="6">
    <location>
        <begin position="275"/>
        <end position="297"/>
    </location>
</feature>
<feature type="transmembrane region" description="Helical" evidence="6">
    <location>
        <begin position="20"/>
        <end position="39"/>
    </location>
</feature>
<keyword evidence="3 6" id="KW-0812">Transmembrane</keyword>
<dbReference type="InterPro" id="IPR036259">
    <property type="entry name" value="MFS_trans_sf"/>
</dbReference>
<feature type="transmembrane region" description="Helical" evidence="6">
    <location>
        <begin position="372"/>
        <end position="396"/>
    </location>
</feature>
<dbReference type="PANTHER" id="PTHR42718:SF9">
    <property type="entry name" value="MAJOR FACILITATOR SUPERFAMILY MULTIDRUG TRANSPORTER MFSC"/>
    <property type="match status" value="1"/>
</dbReference>
<dbReference type="PRINTS" id="PR01035">
    <property type="entry name" value="TCRTETA"/>
</dbReference>
<feature type="transmembrane region" description="Helical" evidence="6">
    <location>
        <begin position="233"/>
        <end position="254"/>
    </location>
</feature>
<evidence type="ECO:0000256" key="3">
    <source>
        <dbReference type="ARBA" id="ARBA00022692"/>
    </source>
</evidence>
<feature type="transmembrane region" description="Helical" evidence="6">
    <location>
        <begin position="91"/>
        <end position="109"/>
    </location>
</feature>
<evidence type="ECO:0000313" key="8">
    <source>
        <dbReference type="EMBL" id="GID69178.1"/>
    </source>
</evidence>
<comment type="caution">
    <text evidence="8">The sequence shown here is derived from an EMBL/GenBank/DDBJ whole genome shotgun (WGS) entry which is preliminary data.</text>
</comment>
<gene>
    <name evidence="8" type="ORF">Acy02nite_70590</name>
</gene>
<keyword evidence="5 6" id="KW-0472">Membrane</keyword>
<dbReference type="CDD" id="cd17504">
    <property type="entry name" value="MFS_MMR_MDR_like"/>
    <property type="match status" value="1"/>
</dbReference>
<dbReference type="Pfam" id="PF07690">
    <property type="entry name" value="MFS_1"/>
    <property type="match status" value="1"/>
</dbReference>
<evidence type="ECO:0000256" key="2">
    <source>
        <dbReference type="ARBA" id="ARBA00022448"/>
    </source>
</evidence>
<organism evidence="8 9">
    <name type="scientific">Actinoplanes cyaneus</name>
    <dbReference type="NCBI Taxonomy" id="52696"/>
    <lineage>
        <taxon>Bacteria</taxon>
        <taxon>Bacillati</taxon>
        <taxon>Actinomycetota</taxon>
        <taxon>Actinomycetes</taxon>
        <taxon>Micromonosporales</taxon>
        <taxon>Micromonosporaceae</taxon>
        <taxon>Actinoplanes</taxon>
    </lineage>
</organism>
<feature type="transmembrane region" description="Helical" evidence="6">
    <location>
        <begin position="208"/>
        <end position="227"/>
    </location>
</feature>
<dbReference type="Gene3D" id="1.20.1720.10">
    <property type="entry name" value="Multidrug resistance protein D"/>
    <property type="match status" value="1"/>
</dbReference>
<dbReference type="InterPro" id="IPR020846">
    <property type="entry name" value="MFS_dom"/>
</dbReference>
<evidence type="ECO:0000256" key="5">
    <source>
        <dbReference type="ARBA" id="ARBA00023136"/>
    </source>
</evidence>